<reference evidence="2 3" key="1">
    <citation type="journal article" date="2022" name="G3 (Bethesda)">
        <title>Enemy or ally: a genomic approach to elucidate the lifestyle of Phyllosticta citrichinaensis.</title>
        <authorList>
            <person name="Buijs V.A."/>
            <person name="Groenewald J.Z."/>
            <person name="Haridas S."/>
            <person name="LaButti K.M."/>
            <person name="Lipzen A."/>
            <person name="Martin F.M."/>
            <person name="Barry K."/>
            <person name="Grigoriev I.V."/>
            <person name="Crous P.W."/>
            <person name="Seidl M.F."/>
        </authorList>
    </citation>
    <scope>NUCLEOTIDE SEQUENCE [LARGE SCALE GENOMIC DNA]</scope>
    <source>
        <strain evidence="2 3">CBS 129764</strain>
    </source>
</reference>
<sequence length="82" mass="9345">MRLLLPLLLLLLLLRAVVHVPTITISHLSSHQSRPIPCHQSRRPPYLLTTTTTNQPTYLPIQMNQPCIHTHLPSPPFLFLVP</sequence>
<evidence type="ECO:0000313" key="2">
    <source>
        <dbReference type="EMBL" id="KAK8167006.1"/>
    </source>
</evidence>
<evidence type="ECO:0008006" key="4">
    <source>
        <dbReference type="Google" id="ProtNLM"/>
    </source>
</evidence>
<dbReference type="Proteomes" id="UP001456524">
    <property type="component" value="Unassembled WGS sequence"/>
</dbReference>
<feature type="chain" id="PRO_5047521939" description="Secreted protein" evidence="1">
    <location>
        <begin position="20"/>
        <end position="82"/>
    </location>
</feature>
<dbReference type="EMBL" id="JBBWUH010000005">
    <property type="protein sequence ID" value="KAK8167006.1"/>
    <property type="molecule type" value="Genomic_DNA"/>
</dbReference>
<name>A0ABR1XV23_9PEZI</name>
<keyword evidence="1" id="KW-0732">Signal</keyword>
<proteinExistence type="predicted"/>
<evidence type="ECO:0000313" key="3">
    <source>
        <dbReference type="Proteomes" id="UP001456524"/>
    </source>
</evidence>
<organism evidence="2 3">
    <name type="scientific">Phyllosticta citrichinensis</name>
    <dbReference type="NCBI Taxonomy" id="1130410"/>
    <lineage>
        <taxon>Eukaryota</taxon>
        <taxon>Fungi</taxon>
        <taxon>Dikarya</taxon>
        <taxon>Ascomycota</taxon>
        <taxon>Pezizomycotina</taxon>
        <taxon>Dothideomycetes</taxon>
        <taxon>Dothideomycetes incertae sedis</taxon>
        <taxon>Botryosphaeriales</taxon>
        <taxon>Phyllostictaceae</taxon>
        <taxon>Phyllosticta</taxon>
    </lineage>
</organism>
<accession>A0ABR1XV23</accession>
<protein>
    <recommendedName>
        <fullName evidence="4">Secreted protein</fullName>
    </recommendedName>
</protein>
<feature type="signal peptide" evidence="1">
    <location>
        <begin position="1"/>
        <end position="19"/>
    </location>
</feature>
<gene>
    <name evidence="2" type="ORF">IWX90DRAFT_434434</name>
</gene>
<comment type="caution">
    <text evidence="2">The sequence shown here is derived from an EMBL/GenBank/DDBJ whole genome shotgun (WGS) entry which is preliminary data.</text>
</comment>
<evidence type="ECO:0000256" key="1">
    <source>
        <dbReference type="SAM" id="SignalP"/>
    </source>
</evidence>
<keyword evidence="3" id="KW-1185">Reference proteome</keyword>